<dbReference type="PROSITE" id="PS50297">
    <property type="entry name" value="ANK_REP_REGION"/>
    <property type="match status" value="1"/>
</dbReference>
<dbReference type="PANTHER" id="PTHR45709:SF3">
    <property type="entry name" value="GUANINE NUCLEOTIDE-BINDING PROTEIN-LIKE 1"/>
    <property type="match status" value="1"/>
</dbReference>
<dbReference type="InterPro" id="IPR036770">
    <property type="entry name" value="Ankyrin_rpt-contain_sf"/>
</dbReference>
<dbReference type="PROSITE" id="PS50088">
    <property type="entry name" value="ANK_REPEAT"/>
    <property type="match status" value="2"/>
</dbReference>
<dbReference type="PANTHER" id="PTHR45709">
    <property type="entry name" value="LARGE SUBUNIT GTPASE 1 HOMOLOG-RELATED"/>
    <property type="match status" value="1"/>
</dbReference>
<feature type="region of interest" description="Disordered" evidence="4">
    <location>
        <begin position="195"/>
        <end position="227"/>
    </location>
</feature>
<feature type="compositionally biased region" description="Basic and acidic residues" evidence="4">
    <location>
        <begin position="689"/>
        <end position="708"/>
    </location>
</feature>
<feature type="region of interest" description="Disordered" evidence="4">
    <location>
        <begin position="510"/>
        <end position="838"/>
    </location>
</feature>
<sequence>MPNSNIWKYAAQGDLASLQRAVKEGGEDVDIQNKLGESAVHLASRGGHASLLLLLGKFGADFTLTDGGGRTPAHHAAAAGQLDCLRALAGPLGARLDIKDSGGRRPLDIAKGDGVRKFISNWMSEAASGRSGGGGSGASGTAVKAAHSSQLGKQAAAAGRVGRLANDYHSYQDVEQQRLALRATGSIHHHQQAAAAAGGGSVHNEMNSRGGRGSEQEEEVPMKASPSLTPLSWQPLYKAGTTRMPRCTQEEVGFTPQGLTLGMPKRPSWRGVVRSAPELHALEEQAFASWQHSLQQRPDAASISFYEPRLEYWRQLWRVLELSDVVITIVDARNPLLHFSHALTLHIIEDQKAAPLLVLNKCDLIPMEAVQEWKSYFEQRYPGLTVVAASTRGDITTAAGGGCSAAMISSGGIGGGGSRQSAAGRTGAGGSVDRGAAAAIIKAVLECRLRLKRGDPAWVQDLKVSDVVGEDFDAILTEARARSKYSKRDSDVVPSASDLMVAFKRNVGQGMTGKLQSQQQQQQQQGQRSSRVTVPAGGSSSVSSLNKQQGDCHPSGISSEGNKQPSSLKGLRSGLPPQHVSSQHPEGSSDVDEDEDYSTGGGATEQQWGVKGTKAGRKLALKKKRAARRSQQQQLPSGPSTLQADEDGHYGWVDLGQDKLKGARKGMGSIDSGNDMKQDQTCSSGHRVFSADKGRAAFVDEVKKREKGGAASAHAFQAKKGTAMKRDAEDHTSVEDVMSTAEDSVMESEDGDHHHKWKDDADSLVSGADEDDDELKRQEEEEFEVVGWSGGPPQLDRKEGQEGVTTGATGGIDNVGMDGLGAGGAHGGEDQEEWCQNL</sequence>
<dbReference type="InterPro" id="IPR027417">
    <property type="entry name" value="P-loop_NTPase"/>
</dbReference>
<dbReference type="SUPFAM" id="SSF48403">
    <property type="entry name" value="Ankyrin repeat"/>
    <property type="match status" value="1"/>
</dbReference>
<dbReference type="GO" id="GO:0005525">
    <property type="term" value="F:GTP binding"/>
    <property type="evidence" value="ECO:0007669"/>
    <property type="project" value="UniProtKB-KW"/>
</dbReference>
<name>A0A250XB08_9CHLO</name>
<keyword evidence="3" id="KW-0040">ANK repeat</keyword>
<reference evidence="5 6" key="1">
    <citation type="submission" date="2017-08" db="EMBL/GenBank/DDBJ databases">
        <title>Acidophilic green algal genome provides insights into adaptation to an acidic environment.</title>
        <authorList>
            <person name="Hirooka S."/>
            <person name="Hirose Y."/>
            <person name="Kanesaki Y."/>
            <person name="Higuchi S."/>
            <person name="Fujiwara T."/>
            <person name="Onuma R."/>
            <person name="Era A."/>
            <person name="Ohbayashi R."/>
            <person name="Uzuka A."/>
            <person name="Nozaki H."/>
            <person name="Yoshikawa H."/>
            <person name="Miyagishima S.Y."/>
        </authorList>
    </citation>
    <scope>NUCLEOTIDE SEQUENCE [LARGE SCALE GENOMIC DNA]</scope>
    <source>
        <strain evidence="5 6">NIES-2499</strain>
    </source>
</reference>
<dbReference type="SUPFAM" id="SSF52540">
    <property type="entry name" value="P-loop containing nucleoside triphosphate hydrolases"/>
    <property type="match status" value="1"/>
</dbReference>
<evidence type="ECO:0000256" key="3">
    <source>
        <dbReference type="PROSITE-ProRule" id="PRU00023"/>
    </source>
</evidence>
<dbReference type="SMART" id="SM00248">
    <property type="entry name" value="ANK"/>
    <property type="match status" value="2"/>
</dbReference>
<evidence type="ECO:0000256" key="2">
    <source>
        <dbReference type="ARBA" id="ARBA00023134"/>
    </source>
</evidence>
<dbReference type="OrthoDB" id="391988at2759"/>
<feature type="repeat" description="ANK" evidence="3">
    <location>
        <begin position="35"/>
        <end position="67"/>
    </location>
</feature>
<dbReference type="GO" id="GO:0003924">
    <property type="term" value="F:GTPase activity"/>
    <property type="evidence" value="ECO:0007669"/>
    <property type="project" value="InterPro"/>
</dbReference>
<evidence type="ECO:0000313" key="6">
    <source>
        <dbReference type="Proteomes" id="UP000232323"/>
    </source>
</evidence>
<dbReference type="EMBL" id="BEGY01000050">
    <property type="protein sequence ID" value="GAX80267.1"/>
    <property type="molecule type" value="Genomic_DNA"/>
</dbReference>
<dbReference type="STRING" id="1157962.A0A250XB08"/>
<keyword evidence="1" id="KW-0547">Nucleotide-binding</keyword>
<dbReference type="Gene3D" id="3.40.50.300">
    <property type="entry name" value="P-loop containing nucleotide triphosphate hydrolases"/>
    <property type="match status" value="1"/>
</dbReference>
<dbReference type="InterPro" id="IPR043358">
    <property type="entry name" value="GNL1-like"/>
</dbReference>
<feature type="region of interest" description="Disordered" evidence="4">
    <location>
        <begin position="126"/>
        <end position="146"/>
    </location>
</feature>
<dbReference type="AlphaFoldDB" id="A0A250XB08"/>
<evidence type="ECO:0000256" key="1">
    <source>
        <dbReference type="ARBA" id="ARBA00022741"/>
    </source>
</evidence>
<proteinExistence type="predicted"/>
<dbReference type="InterPro" id="IPR002110">
    <property type="entry name" value="Ankyrin_rpt"/>
</dbReference>
<feature type="repeat" description="ANK" evidence="3">
    <location>
        <begin position="68"/>
        <end position="101"/>
    </location>
</feature>
<organism evidence="5 6">
    <name type="scientific">Chlamydomonas eustigma</name>
    <dbReference type="NCBI Taxonomy" id="1157962"/>
    <lineage>
        <taxon>Eukaryota</taxon>
        <taxon>Viridiplantae</taxon>
        <taxon>Chlorophyta</taxon>
        <taxon>core chlorophytes</taxon>
        <taxon>Chlorophyceae</taxon>
        <taxon>CS clade</taxon>
        <taxon>Chlamydomonadales</taxon>
        <taxon>Chlamydomonadaceae</taxon>
        <taxon>Chlamydomonas</taxon>
    </lineage>
</organism>
<gene>
    <name evidence="5" type="ORF">CEUSTIGMA_g7705.t1</name>
</gene>
<keyword evidence="2" id="KW-0342">GTP-binding</keyword>
<feature type="compositionally biased region" description="Basic residues" evidence="4">
    <location>
        <begin position="614"/>
        <end position="628"/>
    </location>
</feature>
<dbReference type="Gene3D" id="1.25.40.20">
    <property type="entry name" value="Ankyrin repeat-containing domain"/>
    <property type="match status" value="1"/>
</dbReference>
<feature type="compositionally biased region" description="Basic and acidic residues" evidence="4">
    <location>
        <begin position="724"/>
        <end position="734"/>
    </location>
</feature>
<comment type="caution">
    <text evidence="5">The sequence shown here is derived from an EMBL/GenBank/DDBJ whole genome shotgun (WGS) entry which is preliminary data.</text>
</comment>
<dbReference type="Pfam" id="PF12796">
    <property type="entry name" value="Ank_2"/>
    <property type="match status" value="1"/>
</dbReference>
<evidence type="ECO:0000256" key="4">
    <source>
        <dbReference type="SAM" id="MobiDB-lite"/>
    </source>
</evidence>
<accession>A0A250XB08</accession>
<evidence type="ECO:0000313" key="5">
    <source>
        <dbReference type="EMBL" id="GAX80267.1"/>
    </source>
</evidence>
<feature type="compositionally biased region" description="Polar residues" evidence="4">
    <location>
        <begin position="538"/>
        <end position="549"/>
    </location>
</feature>
<feature type="compositionally biased region" description="Polar residues" evidence="4">
    <location>
        <begin position="556"/>
        <end position="567"/>
    </location>
</feature>
<protein>
    <submittedName>
        <fullName evidence="5">Uncharacterized protein</fullName>
    </submittedName>
</protein>
<keyword evidence="6" id="KW-1185">Reference proteome</keyword>
<feature type="compositionally biased region" description="Low complexity" evidence="4">
    <location>
        <begin position="516"/>
        <end position="531"/>
    </location>
</feature>
<dbReference type="Proteomes" id="UP000232323">
    <property type="component" value="Unassembled WGS sequence"/>
</dbReference>
<feature type="compositionally biased region" description="Basic and acidic residues" evidence="4">
    <location>
        <begin position="751"/>
        <end position="761"/>
    </location>
</feature>